<reference evidence="2 3" key="1">
    <citation type="journal article" date="2019" name="Nat. Ecol. Evol.">
        <title>Megaphylogeny resolves global patterns of mushroom evolution.</title>
        <authorList>
            <person name="Varga T."/>
            <person name="Krizsan K."/>
            <person name="Foldi C."/>
            <person name="Dima B."/>
            <person name="Sanchez-Garcia M."/>
            <person name="Sanchez-Ramirez S."/>
            <person name="Szollosi G.J."/>
            <person name="Szarkandi J.G."/>
            <person name="Papp V."/>
            <person name="Albert L."/>
            <person name="Andreopoulos W."/>
            <person name="Angelini C."/>
            <person name="Antonin V."/>
            <person name="Barry K.W."/>
            <person name="Bougher N.L."/>
            <person name="Buchanan P."/>
            <person name="Buyck B."/>
            <person name="Bense V."/>
            <person name="Catcheside P."/>
            <person name="Chovatia M."/>
            <person name="Cooper J."/>
            <person name="Damon W."/>
            <person name="Desjardin D."/>
            <person name="Finy P."/>
            <person name="Geml J."/>
            <person name="Haridas S."/>
            <person name="Hughes K."/>
            <person name="Justo A."/>
            <person name="Karasinski D."/>
            <person name="Kautmanova I."/>
            <person name="Kiss B."/>
            <person name="Kocsube S."/>
            <person name="Kotiranta H."/>
            <person name="LaButti K.M."/>
            <person name="Lechner B.E."/>
            <person name="Liimatainen K."/>
            <person name="Lipzen A."/>
            <person name="Lukacs Z."/>
            <person name="Mihaltcheva S."/>
            <person name="Morgado L.N."/>
            <person name="Niskanen T."/>
            <person name="Noordeloos M.E."/>
            <person name="Ohm R.A."/>
            <person name="Ortiz-Santana B."/>
            <person name="Ovrebo C."/>
            <person name="Racz N."/>
            <person name="Riley R."/>
            <person name="Savchenko A."/>
            <person name="Shiryaev A."/>
            <person name="Soop K."/>
            <person name="Spirin V."/>
            <person name="Szebenyi C."/>
            <person name="Tomsovsky M."/>
            <person name="Tulloss R.E."/>
            <person name="Uehling J."/>
            <person name="Grigoriev I.V."/>
            <person name="Vagvolgyi C."/>
            <person name="Papp T."/>
            <person name="Martin F.M."/>
            <person name="Miettinen O."/>
            <person name="Hibbett D.S."/>
            <person name="Nagy L.G."/>
        </authorList>
    </citation>
    <scope>NUCLEOTIDE SEQUENCE [LARGE SCALE GENOMIC DNA]</scope>
    <source>
        <strain evidence="2 3">FP101781</strain>
    </source>
</reference>
<dbReference type="AlphaFoldDB" id="A0A4Y7SE89"/>
<evidence type="ECO:0000313" key="3">
    <source>
        <dbReference type="Proteomes" id="UP000298030"/>
    </source>
</evidence>
<organism evidence="2 3">
    <name type="scientific">Coprinellus micaceus</name>
    <name type="common">Glistening ink-cap mushroom</name>
    <name type="synonym">Coprinus micaceus</name>
    <dbReference type="NCBI Taxonomy" id="71717"/>
    <lineage>
        <taxon>Eukaryota</taxon>
        <taxon>Fungi</taxon>
        <taxon>Dikarya</taxon>
        <taxon>Basidiomycota</taxon>
        <taxon>Agaricomycotina</taxon>
        <taxon>Agaricomycetes</taxon>
        <taxon>Agaricomycetidae</taxon>
        <taxon>Agaricales</taxon>
        <taxon>Agaricineae</taxon>
        <taxon>Psathyrellaceae</taxon>
        <taxon>Coprinellus</taxon>
    </lineage>
</organism>
<feature type="compositionally biased region" description="Acidic residues" evidence="1">
    <location>
        <begin position="130"/>
        <end position="140"/>
    </location>
</feature>
<sequence>ISSGIYKRPWGSTRGPARRTLAHSFWFNAYTGMRDTPVVNRPTDEFLPGKSIARQKSENDVDYAFTTLYQALLEARITETNLRRTLDASRKRKTALTEEYGYLQGLPSDNEEDMPEEAGGDLEEKLGVEPGEDSGDDMDEAREVTISDSAP</sequence>
<name>A0A4Y7SE89_COPMI</name>
<feature type="compositionally biased region" description="Acidic residues" evidence="1">
    <location>
        <begin position="109"/>
        <end position="121"/>
    </location>
</feature>
<dbReference type="EMBL" id="QPFP01000178">
    <property type="protein sequence ID" value="TEB19741.1"/>
    <property type="molecule type" value="Genomic_DNA"/>
</dbReference>
<evidence type="ECO:0000256" key="1">
    <source>
        <dbReference type="SAM" id="MobiDB-lite"/>
    </source>
</evidence>
<evidence type="ECO:0000313" key="2">
    <source>
        <dbReference type="EMBL" id="TEB19741.1"/>
    </source>
</evidence>
<comment type="caution">
    <text evidence="2">The sequence shown here is derived from an EMBL/GenBank/DDBJ whole genome shotgun (WGS) entry which is preliminary data.</text>
</comment>
<gene>
    <name evidence="2" type="ORF">FA13DRAFT_1843938</name>
</gene>
<protein>
    <submittedName>
        <fullName evidence="2">Uncharacterized protein</fullName>
    </submittedName>
</protein>
<accession>A0A4Y7SE89</accession>
<proteinExistence type="predicted"/>
<feature type="non-terminal residue" evidence="2">
    <location>
        <position position="1"/>
    </location>
</feature>
<dbReference type="Proteomes" id="UP000298030">
    <property type="component" value="Unassembled WGS sequence"/>
</dbReference>
<keyword evidence="3" id="KW-1185">Reference proteome</keyword>
<feature type="region of interest" description="Disordered" evidence="1">
    <location>
        <begin position="99"/>
        <end position="151"/>
    </location>
</feature>